<protein>
    <submittedName>
        <fullName evidence="1">Uncharacterized protein</fullName>
    </submittedName>
</protein>
<reference evidence="1" key="1">
    <citation type="submission" date="2019-08" db="EMBL/GenBank/DDBJ databases">
        <authorList>
            <person name="Kucharzyk K."/>
            <person name="Murdoch R.W."/>
            <person name="Higgins S."/>
            <person name="Loffler F."/>
        </authorList>
    </citation>
    <scope>NUCLEOTIDE SEQUENCE</scope>
</reference>
<comment type="caution">
    <text evidence="1">The sequence shown here is derived from an EMBL/GenBank/DDBJ whole genome shotgun (WGS) entry which is preliminary data.</text>
</comment>
<name>A0A644SRX0_9ZZZZ</name>
<evidence type="ECO:0000313" key="1">
    <source>
        <dbReference type="EMBL" id="MPL57373.1"/>
    </source>
</evidence>
<proteinExistence type="predicted"/>
<gene>
    <name evidence="1" type="ORF">SDC9_02875</name>
</gene>
<dbReference type="AlphaFoldDB" id="A0A644SRX0"/>
<sequence>MTALHVGITARKGHIAHAAWKGKKFSQKKAVALQVRGSQPVIKPARP</sequence>
<accession>A0A644SRX0</accession>
<organism evidence="1">
    <name type="scientific">bioreactor metagenome</name>
    <dbReference type="NCBI Taxonomy" id="1076179"/>
    <lineage>
        <taxon>unclassified sequences</taxon>
        <taxon>metagenomes</taxon>
        <taxon>ecological metagenomes</taxon>
    </lineage>
</organism>
<dbReference type="EMBL" id="VSSQ01000004">
    <property type="protein sequence ID" value="MPL57373.1"/>
    <property type="molecule type" value="Genomic_DNA"/>
</dbReference>